<dbReference type="CDD" id="cd00130">
    <property type="entry name" value="PAS"/>
    <property type="match status" value="2"/>
</dbReference>
<dbReference type="Pfam" id="PF02518">
    <property type="entry name" value="HATPase_c"/>
    <property type="match status" value="1"/>
</dbReference>
<dbReference type="Pfam" id="PF08448">
    <property type="entry name" value="PAS_4"/>
    <property type="match status" value="1"/>
</dbReference>
<dbReference type="Gene3D" id="3.30.450.20">
    <property type="entry name" value="PAS domain"/>
    <property type="match status" value="2"/>
</dbReference>
<keyword evidence="5" id="KW-0418">Kinase</keyword>
<comment type="caution">
    <text evidence="10">The sequence shown here is derived from an EMBL/GenBank/DDBJ whole genome shotgun (WGS) entry which is preliminary data.</text>
</comment>
<organism evidence="10 11">
    <name type="scientific">Halorubrum persicum</name>
    <dbReference type="NCBI Taxonomy" id="1383844"/>
    <lineage>
        <taxon>Archaea</taxon>
        <taxon>Methanobacteriati</taxon>
        <taxon>Methanobacteriota</taxon>
        <taxon>Stenosarchaea group</taxon>
        <taxon>Halobacteria</taxon>
        <taxon>Halobacteriales</taxon>
        <taxon>Haloferacaceae</taxon>
        <taxon>Halorubrum</taxon>
    </lineage>
</organism>
<dbReference type="InterPro" id="IPR005467">
    <property type="entry name" value="His_kinase_dom"/>
</dbReference>
<dbReference type="EMBL" id="NHOA01000003">
    <property type="protein sequence ID" value="PHQ40562.1"/>
    <property type="molecule type" value="Genomic_DNA"/>
</dbReference>
<keyword evidence="4" id="KW-0808">Transferase</keyword>
<evidence type="ECO:0000256" key="1">
    <source>
        <dbReference type="ARBA" id="ARBA00000085"/>
    </source>
</evidence>
<dbReference type="AlphaFoldDB" id="A0A2G1WNJ6"/>
<dbReference type="RefSeq" id="WP_099253787.1">
    <property type="nucleotide sequence ID" value="NZ_NHOA01000003.1"/>
</dbReference>
<dbReference type="Pfam" id="PF08447">
    <property type="entry name" value="PAS_3"/>
    <property type="match status" value="1"/>
</dbReference>
<feature type="region of interest" description="Disordered" evidence="6">
    <location>
        <begin position="289"/>
        <end position="313"/>
    </location>
</feature>
<dbReference type="SUPFAM" id="SSF55785">
    <property type="entry name" value="PYP-like sensor domain (PAS domain)"/>
    <property type="match status" value="2"/>
</dbReference>
<dbReference type="PROSITE" id="PS50112">
    <property type="entry name" value="PAS"/>
    <property type="match status" value="2"/>
</dbReference>
<dbReference type="SUPFAM" id="SSF55874">
    <property type="entry name" value="ATPase domain of HSP90 chaperone/DNA topoisomerase II/histidine kinase"/>
    <property type="match status" value="1"/>
</dbReference>
<dbReference type="Proteomes" id="UP000222824">
    <property type="component" value="Unassembled WGS sequence"/>
</dbReference>
<dbReference type="Gene3D" id="3.30.565.10">
    <property type="entry name" value="Histidine kinase-like ATPase, C-terminal domain"/>
    <property type="match status" value="1"/>
</dbReference>
<dbReference type="InterPro" id="IPR035965">
    <property type="entry name" value="PAS-like_dom_sf"/>
</dbReference>
<feature type="region of interest" description="Disordered" evidence="6">
    <location>
        <begin position="539"/>
        <end position="596"/>
    </location>
</feature>
<dbReference type="InterPro" id="IPR052162">
    <property type="entry name" value="Sensor_kinase/Photoreceptor"/>
</dbReference>
<dbReference type="PANTHER" id="PTHR43304">
    <property type="entry name" value="PHYTOCHROME-LIKE PROTEIN CPH1"/>
    <property type="match status" value="1"/>
</dbReference>
<evidence type="ECO:0000256" key="2">
    <source>
        <dbReference type="ARBA" id="ARBA00012438"/>
    </source>
</evidence>
<dbReference type="SMART" id="SM00086">
    <property type="entry name" value="PAC"/>
    <property type="match status" value="2"/>
</dbReference>
<dbReference type="SMART" id="SM00091">
    <property type="entry name" value="PAS"/>
    <property type="match status" value="2"/>
</dbReference>
<dbReference type="SMART" id="SM00387">
    <property type="entry name" value="HATPase_c"/>
    <property type="match status" value="1"/>
</dbReference>
<comment type="catalytic activity">
    <reaction evidence="1">
        <text>ATP + protein L-histidine = ADP + protein N-phospho-L-histidine.</text>
        <dbReference type="EC" id="2.7.13.3"/>
    </reaction>
</comment>
<dbReference type="NCBIfam" id="TIGR00229">
    <property type="entry name" value="sensory_box"/>
    <property type="match status" value="2"/>
</dbReference>
<proteinExistence type="predicted"/>
<keyword evidence="3" id="KW-0597">Phosphoprotein</keyword>
<evidence type="ECO:0000256" key="4">
    <source>
        <dbReference type="ARBA" id="ARBA00022679"/>
    </source>
</evidence>
<feature type="domain" description="PAC" evidence="9">
    <location>
        <begin position="197"/>
        <end position="248"/>
    </location>
</feature>
<gene>
    <name evidence="10" type="ORF">DJ69_00370</name>
</gene>
<dbReference type="InterPro" id="IPR013656">
    <property type="entry name" value="PAS_4"/>
</dbReference>
<dbReference type="PROSITE" id="PS50113">
    <property type="entry name" value="PAC"/>
    <property type="match status" value="2"/>
</dbReference>
<dbReference type="InterPro" id="IPR000014">
    <property type="entry name" value="PAS"/>
</dbReference>
<accession>A0A2G1WNJ6</accession>
<evidence type="ECO:0000259" key="7">
    <source>
        <dbReference type="PROSITE" id="PS50109"/>
    </source>
</evidence>
<evidence type="ECO:0000313" key="10">
    <source>
        <dbReference type="EMBL" id="PHQ40562.1"/>
    </source>
</evidence>
<keyword evidence="11" id="KW-1185">Reference proteome</keyword>
<name>A0A2G1WNJ6_9EURY</name>
<dbReference type="CDD" id="cd16936">
    <property type="entry name" value="HATPase_RsbW-like"/>
    <property type="match status" value="1"/>
</dbReference>
<feature type="domain" description="PAC" evidence="9">
    <location>
        <begin position="78"/>
        <end position="128"/>
    </location>
</feature>
<feature type="domain" description="PAS" evidence="8">
    <location>
        <begin position="10"/>
        <end position="73"/>
    </location>
</feature>
<dbReference type="InterPro" id="IPR036890">
    <property type="entry name" value="HATPase_C_sf"/>
</dbReference>
<sequence>MTEPPDPAVLLDLSGDKIAVLDEDGIYRHLNASVADLLGFRPEELIGRDAFELVHPNDEEQLRGIFARIVSGELTPDEPQEYRYRTADGTWVWLRTAVHPPAETGVDGYVLTSRDITAEVESRRRLETIASVSADVFWMFSAEWDELLFVNDAVEEIFGVSAAALEQQPKRFLTAVHPDDRPYVERAMERLSNGESTLIDYRLGSADGTTKWVRVPGEPVIESGEVVAVTGFVRDVTDEYRRERQLAVMDNLLRHTIRNDMNIVDGTAERILSSVAAADAFDPETWSGAVADAETEDGDDDRGGGDGGDRVDPDALAELGADLQEYAETIRRVASDLLTTAEKQRGVIDLLRQRRAPQKVELAPVVEEALGMVVDDCNEPIDLAYRDPVEDGETAGSNTGDEAWTACGETASGEPSGGDGPTTPQVSVSYPPNASAFTHPELDYAIAELVENAIEHAESTPRIRIDVCVTDEEVEVSIRDNCPPIPVEERYVITDRWEMDDLRHTGGMGLWLVYWVANRSGGDLTFDTHDGGNIVTLTVPSAETGETGEGSVGASPPNRPRTAAMSPMNAQIRTDGSAPGEPESRGSDAKGGDDAE</sequence>
<evidence type="ECO:0000313" key="11">
    <source>
        <dbReference type="Proteomes" id="UP000222824"/>
    </source>
</evidence>
<feature type="domain" description="PAS" evidence="8">
    <location>
        <begin position="122"/>
        <end position="195"/>
    </location>
</feature>
<feature type="domain" description="Histidine kinase" evidence="7">
    <location>
        <begin position="441"/>
        <end position="543"/>
    </location>
</feature>
<dbReference type="InterPro" id="IPR000700">
    <property type="entry name" value="PAS-assoc_C"/>
</dbReference>
<evidence type="ECO:0000256" key="3">
    <source>
        <dbReference type="ARBA" id="ARBA00022553"/>
    </source>
</evidence>
<dbReference type="InterPro" id="IPR013655">
    <property type="entry name" value="PAS_fold_3"/>
</dbReference>
<feature type="region of interest" description="Disordered" evidence="6">
    <location>
        <begin position="388"/>
        <end position="426"/>
    </location>
</feature>
<protein>
    <recommendedName>
        <fullName evidence="2">histidine kinase</fullName>
        <ecNumber evidence="2">2.7.13.3</ecNumber>
    </recommendedName>
</protein>
<evidence type="ECO:0000259" key="9">
    <source>
        <dbReference type="PROSITE" id="PS50113"/>
    </source>
</evidence>
<evidence type="ECO:0000259" key="8">
    <source>
        <dbReference type="PROSITE" id="PS50112"/>
    </source>
</evidence>
<feature type="compositionally biased region" description="Basic and acidic residues" evidence="6">
    <location>
        <begin position="582"/>
        <end position="596"/>
    </location>
</feature>
<dbReference type="OrthoDB" id="106630at2157"/>
<dbReference type="InterPro" id="IPR003594">
    <property type="entry name" value="HATPase_dom"/>
</dbReference>
<dbReference type="GO" id="GO:0004673">
    <property type="term" value="F:protein histidine kinase activity"/>
    <property type="evidence" value="ECO:0007669"/>
    <property type="project" value="UniProtKB-EC"/>
</dbReference>
<dbReference type="PROSITE" id="PS50109">
    <property type="entry name" value="HIS_KIN"/>
    <property type="match status" value="1"/>
</dbReference>
<feature type="compositionally biased region" description="Basic and acidic residues" evidence="6">
    <location>
        <begin position="301"/>
        <end position="313"/>
    </location>
</feature>
<reference evidence="10 11" key="1">
    <citation type="journal article" date="2014" name="Front. Microbiol.">
        <title>Population and genomic analysis of the genus Halorubrum.</title>
        <authorList>
            <person name="Fullmer M.S."/>
            <person name="Soucy S.M."/>
            <person name="Swithers K.S."/>
            <person name="Makkay A.M."/>
            <person name="Wheeler R."/>
            <person name="Ventosa A."/>
            <person name="Gogarten J.P."/>
            <person name="Papke R.T."/>
        </authorList>
    </citation>
    <scope>NUCLEOTIDE SEQUENCE [LARGE SCALE GENOMIC DNA]</scope>
    <source>
        <strain evidence="10 11">C49</strain>
    </source>
</reference>
<dbReference type="InterPro" id="IPR001610">
    <property type="entry name" value="PAC"/>
</dbReference>
<dbReference type="EC" id="2.7.13.3" evidence="2"/>
<evidence type="ECO:0000256" key="5">
    <source>
        <dbReference type="ARBA" id="ARBA00022777"/>
    </source>
</evidence>
<evidence type="ECO:0000256" key="6">
    <source>
        <dbReference type="SAM" id="MobiDB-lite"/>
    </source>
</evidence>
<dbReference type="PANTHER" id="PTHR43304:SF1">
    <property type="entry name" value="PAC DOMAIN-CONTAINING PROTEIN"/>
    <property type="match status" value="1"/>
</dbReference>